<dbReference type="SUPFAM" id="SSF54768">
    <property type="entry name" value="dsRNA-binding domain-like"/>
    <property type="match status" value="1"/>
</dbReference>
<dbReference type="CDD" id="cd00593">
    <property type="entry name" value="RIBOc"/>
    <property type="match status" value="1"/>
</dbReference>
<dbReference type="OrthoDB" id="9805026at2"/>
<comment type="subcellular location">
    <subcellularLocation>
        <location evidence="9">Cytoplasm</location>
    </subcellularLocation>
</comment>
<comment type="function">
    <text evidence="9">Digests double-stranded RNA. Involved in the processing of primary rRNA transcript to yield the immediate precursors to the large and small rRNAs (23S and 16S). Processes some mRNAs, and tRNAs when they are encoded in the rRNA operon. Processes pre-crRNA and tracrRNA of type II CRISPR loci if present in the organism.</text>
</comment>
<comment type="caution">
    <text evidence="12">The sequence shown here is derived from an EMBL/GenBank/DDBJ whole genome shotgun (WGS) entry which is preliminary data.</text>
</comment>
<dbReference type="GO" id="GO:0019843">
    <property type="term" value="F:rRNA binding"/>
    <property type="evidence" value="ECO:0007669"/>
    <property type="project" value="UniProtKB-KW"/>
</dbReference>
<keyword evidence="7 9" id="KW-0378">Hydrolase</keyword>
<feature type="domain" description="DRBM" evidence="10">
    <location>
        <begin position="156"/>
        <end position="225"/>
    </location>
</feature>
<keyword evidence="8 9" id="KW-0694">RNA-binding</keyword>
<dbReference type="SUPFAM" id="SSF69065">
    <property type="entry name" value="RNase III domain-like"/>
    <property type="match status" value="1"/>
</dbReference>
<dbReference type="PROSITE" id="PS00517">
    <property type="entry name" value="RNASE_3_1"/>
    <property type="match status" value="1"/>
</dbReference>
<keyword evidence="3 9" id="KW-0698">rRNA processing</keyword>
<evidence type="ECO:0000256" key="5">
    <source>
        <dbReference type="ARBA" id="ARBA00022722"/>
    </source>
</evidence>
<evidence type="ECO:0000256" key="2">
    <source>
        <dbReference type="ARBA" id="ARBA00010183"/>
    </source>
</evidence>
<evidence type="ECO:0000256" key="7">
    <source>
        <dbReference type="ARBA" id="ARBA00022801"/>
    </source>
</evidence>
<comment type="cofactor">
    <cofactor evidence="9">
        <name>Mg(2+)</name>
        <dbReference type="ChEBI" id="CHEBI:18420"/>
    </cofactor>
</comment>
<proteinExistence type="inferred from homology"/>
<dbReference type="AlphaFoldDB" id="A0A556QQS9"/>
<dbReference type="InterPro" id="IPR000999">
    <property type="entry name" value="RNase_III_dom"/>
</dbReference>
<dbReference type="PROSITE" id="PS50142">
    <property type="entry name" value="RNASE_3_2"/>
    <property type="match status" value="1"/>
</dbReference>
<keyword evidence="9" id="KW-0479">Metal-binding</keyword>
<name>A0A556QQS9_9BACT</name>
<dbReference type="InterPro" id="IPR036389">
    <property type="entry name" value="RNase_III_sf"/>
</dbReference>
<evidence type="ECO:0000256" key="3">
    <source>
        <dbReference type="ARBA" id="ARBA00022552"/>
    </source>
</evidence>
<feature type="binding site" evidence="9">
    <location>
        <position position="114"/>
    </location>
    <ligand>
        <name>Mg(2+)</name>
        <dbReference type="ChEBI" id="CHEBI:18420"/>
    </ligand>
</feature>
<feature type="binding site" evidence="9">
    <location>
        <position position="117"/>
    </location>
    <ligand>
        <name>Mg(2+)</name>
        <dbReference type="ChEBI" id="CHEBI:18420"/>
    </ligand>
</feature>
<dbReference type="GO" id="GO:0005737">
    <property type="term" value="C:cytoplasm"/>
    <property type="evidence" value="ECO:0007669"/>
    <property type="project" value="UniProtKB-SubCell"/>
</dbReference>
<dbReference type="Proteomes" id="UP000315648">
    <property type="component" value="Unassembled WGS sequence"/>
</dbReference>
<dbReference type="GO" id="GO:0006397">
    <property type="term" value="P:mRNA processing"/>
    <property type="evidence" value="ECO:0007669"/>
    <property type="project" value="UniProtKB-UniRule"/>
</dbReference>
<keyword evidence="6 9" id="KW-0255">Endonuclease</keyword>
<feature type="active site" evidence="9">
    <location>
        <position position="117"/>
    </location>
</feature>
<gene>
    <name evidence="9 12" type="primary">rnc</name>
    <name evidence="12" type="ORF">FPL22_06780</name>
</gene>
<dbReference type="Pfam" id="PF00035">
    <property type="entry name" value="dsrm"/>
    <property type="match status" value="1"/>
</dbReference>
<keyword evidence="9" id="KW-0699">rRNA-binding</keyword>
<dbReference type="SMART" id="SM00535">
    <property type="entry name" value="RIBOc"/>
    <property type="match status" value="1"/>
</dbReference>
<evidence type="ECO:0000256" key="1">
    <source>
        <dbReference type="ARBA" id="ARBA00000109"/>
    </source>
</evidence>
<feature type="domain" description="RNase III" evidence="11">
    <location>
        <begin position="2"/>
        <end position="128"/>
    </location>
</feature>
<dbReference type="GO" id="GO:0003725">
    <property type="term" value="F:double-stranded RNA binding"/>
    <property type="evidence" value="ECO:0007669"/>
    <property type="project" value="TreeGrafter"/>
</dbReference>
<keyword evidence="13" id="KW-1185">Reference proteome</keyword>
<keyword evidence="4 9" id="KW-0507">mRNA processing</keyword>
<dbReference type="CDD" id="cd10845">
    <property type="entry name" value="DSRM_RNAse_III_family"/>
    <property type="match status" value="1"/>
</dbReference>
<sequence length="225" mass="24278">MTDSLQHRLGHTFARPALLQQALTHPGYSNEHPDDGDHYQRLEFLGDAVIQFVVTAALFQLRPVEREGELSRLRVALTNGLFLGELARELELPAHLRLSAAEQKTGGSPTVAGDAYEAVVGAVFLDAGLSVAQAFIMRTYGDLETRLASLRLDEANPKGRLQERVQPTHGTGALRYETVLSGGPDHAKEYTSTIFLADRVLGTGSGSSKKAAEESAARAALVSKM</sequence>
<evidence type="ECO:0000256" key="9">
    <source>
        <dbReference type="HAMAP-Rule" id="MF_00104"/>
    </source>
</evidence>
<evidence type="ECO:0000313" key="12">
    <source>
        <dbReference type="EMBL" id="TSJ78998.1"/>
    </source>
</evidence>
<evidence type="ECO:0000313" key="13">
    <source>
        <dbReference type="Proteomes" id="UP000315648"/>
    </source>
</evidence>
<keyword evidence="9" id="KW-0963">Cytoplasm</keyword>
<keyword evidence="9" id="KW-0819">tRNA processing</keyword>
<dbReference type="PANTHER" id="PTHR11207">
    <property type="entry name" value="RIBONUCLEASE III"/>
    <property type="match status" value="1"/>
</dbReference>
<dbReference type="Gene3D" id="1.10.1520.10">
    <property type="entry name" value="Ribonuclease III domain"/>
    <property type="match status" value="1"/>
</dbReference>
<keyword evidence="5 9" id="KW-0540">Nuclease</keyword>
<dbReference type="EC" id="3.1.26.3" evidence="9"/>
<comment type="catalytic activity">
    <reaction evidence="1 9">
        <text>Endonucleolytic cleavage to 5'-phosphomonoester.</text>
        <dbReference type="EC" id="3.1.26.3"/>
    </reaction>
</comment>
<dbReference type="SMART" id="SM00358">
    <property type="entry name" value="DSRM"/>
    <property type="match status" value="1"/>
</dbReference>
<dbReference type="GO" id="GO:0010468">
    <property type="term" value="P:regulation of gene expression"/>
    <property type="evidence" value="ECO:0007669"/>
    <property type="project" value="TreeGrafter"/>
</dbReference>
<dbReference type="RefSeq" id="WP_144229341.1">
    <property type="nucleotide sequence ID" value="NZ_CBCRVV010000005.1"/>
</dbReference>
<evidence type="ECO:0000256" key="6">
    <source>
        <dbReference type="ARBA" id="ARBA00022759"/>
    </source>
</evidence>
<evidence type="ECO:0000256" key="8">
    <source>
        <dbReference type="ARBA" id="ARBA00022884"/>
    </source>
</evidence>
<dbReference type="PROSITE" id="PS50137">
    <property type="entry name" value="DS_RBD"/>
    <property type="match status" value="1"/>
</dbReference>
<comment type="subunit">
    <text evidence="9">Homodimer.</text>
</comment>
<keyword evidence="9" id="KW-0460">Magnesium</keyword>
<evidence type="ECO:0000256" key="4">
    <source>
        <dbReference type="ARBA" id="ARBA00022664"/>
    </source>
</evidence>
<feature type="binding site" evidence="9">
    <location>
        <position position="43"/>
    </location>
    <ligand>
        <name>Mg(2+)</name>
        <dbReference type="ChEBI" id="CHEBI:18420"/>
    </ligand>
</feature>
<dbReference type="InterPro" id="IPR011907">
    <property type="entry name" value="RNase_III"/>
</dbReference>
<organism evidence="12 13">
    <name type="scientific">Rariglobus hedericola</name>
    <dbReference type="NCBI Taxonomy" id="2597822"/>
    <lineage>
        <taxon>Bacteria</taxon>
        <taxon>Pseudomonadati</taxon>
        <taxon>Verrucomicrobiota</taxon>
        <taxon>Opitutia</taxon>
        <taxon>Opitutales</taxon>
        <taxon>Opitutaceae</taxon>
        <taxon>Rariglobus</taxon>
    </lineage>
</organism>
<comment type="similarity">
    <text evidence="2">Belongs to the ribonuclease III family.</text>
</comment>
<dbReference type="PANTHER" id="PTHR11207:SF0">
    <property type="entry name" value="RIBONUCLEASE 3"/>
    <property type="match status" value="1"/>
</dbReference>
<dbReference type="GO" id="GO:0006364">
    <property type="term" value="P:rRNA processing"/>
    <property type="evidence" value="ECO:0007669"/>
    <property type="project" value="UniProtKB-UniRule"/>
</dbReference>
<dbReference type="GO" id="GO:0046872">
    <property type="term" value="F:metal ion binding"/>
    <property type="evidence" value="ECO:0007669"/>
    <property type="project" value="UniProtKB-KW"/>
</dbReference>
<dbReference type="EMBL" id="VMBG01000001">
    <property type="protein sequence ID" value="TSJ78998.1"/>
    <property type="molecule type" value="Genomic_DNA"/>
</dbReference>
<evidence type="ECO:0000259" key="11">
    <source>
        <dbReference type="PROSITE" id="PS50142"/>
    </source>
</evidence>
<reference evidence="12 13" key="1">
    <citation type="submission" date="2019-07" db="EMBL/GenBank/DDBJ databases">
        <title>Description of 53C-WASEF.</title>
        <authorList>
            <person name="Pitt A."/>
            <person name="Hahn M.W."/>
        </authorList>
    </citation>
    <scope>NUCLEOTIDE SEQUENCE [LARGE SCALE GENOMIC DNA]</scope>
    <source>
        <strain evidence="12 13">53C-WASEF</strain>
    </source>
</reference>
<evidence type="ECO:0000259" key="10">
    <source>
        <dbReference type="PROSITE" id="PS50137"/>
    </source>
</evidence>
<dbReference type="Pfam" id="PF14622">
    <property type="entry name" value="Ribonucleas_3_3"/>
    <property type="match status" value="1"/>
</dbReference>
<accession>A0A556QQS9</accession>
<dbReference type="FunFam" id="1.10.1520.10:FF:000001">
    <property type="entry name" value="Ribonuclease 3"/>
    <property type="match status" value="1"/>
</dbReference>
<dbReference type="NCBIfam" id="TIGR02191">
    <property type="entry name" value="RNaseIII"/>
    <property type="match status" value="1"/>
</dbReference>
<protein>
    <recommendedName>
        <fullName evidence="9">Ribonuclease 3</fullName>
        <ecNumber evidence="9">3.1.26.3</ecNumber>
    </recommendedName>
    <alternativeName>
        <fullName evidence="9">Ribonuclease III</fullName>
        <shortName evidence="9">RNase III</shortName>
    </alternativeName>
</protein>
<dbReference type="GO" id="GO:0008033">
    <property type="term" value="P:tRNA processing"/>
    <property type="evidence" value="ECO:0007669"/>
    <property type="project" value="UniProtKB-KW"/>
</dbReference>
<dbReference type="HAMAP" id="MF_00104">
    <property type="entry name" value="RNase_III"/>
    <property type="match status" value="1"/>
</dbReference>
<dbReference type="InterPro" id="IPR014720">
    <property type="entry name" value="dsRBD_dom"/>
</dbReference>
<dbReference type="GO" id="GO:0004525">
    <property type="term" value="F:ribonuclease III activity"/>
    <property type="evidence" value="ECO:0007669"/>
    <property type="project" value="UniProtKB-UniRule"/>
</dbReference>
<dbReference type="Gene3D" id="3.30.160.20">
    <property type="match status" value="1"/>
</dbReference>
<feature type="active site" evidence="9">
    <location>
        <position position="47"/>
    </location>
</feature>